<dbReference type="GO" id="GO:0003941">
    <property type="term" value="F:L-serine ammonia-lyase activity"/>
    <property type="evidence" value="ECO:0007669"/>
    <property type="project" value="TreeGrafter"/>
</dbReference>
<dbReference type="InterPro" id="IPR036052">
    <property type="entry name" value="TrpB-like_PALP_sf"/>
</dbReference>
<name>A0A2R7Y5H0_9ARCH</name>
<dbReference type="GO" id="GO:0004795">
    <property type="term" value="F:threonine synthase activity"/>
    <property type="evidence" value="ECO:0007669"/>
    <property type="project" value="UniProtKB-UniRule"/>
</dbReference>
<dbReference type="PANTHER" id="PTHR48078:SF6">
    <property type="entry name" value="L-THREONINE DEHYDRATASE CATABOLIC TDCB"/>
    <property type="match status" value="1"/>
</dbReference>
<dbReference type="Gene3D" id="3.40.50.1100">
    <property type="match status" value="2"/>
</dbReference>
<feature type="domain" description="Transcription regulator PadR N-terminal" evidence="7">
    <location>
        <begin position="413"/>
        <end position="484"/>
    </location>
</feature>
<comment type="similarity">
    <text evidence="2">Belongs to the threonine synthase family.</text>
</comment>
<dbReference type="EMBL" id="NDWU01000007">
    <property type="protein sequence ID" value="PUA32723.1"/>
    <property type="molecule type" value="Genomic_DNA"/>
</dbReference>
<organism evidence="8 9">
    <name type="scientific">Candidatus Terraquivivens tikiterensis</name>
    <dbReference type="NCBI Taxonomy" id="1980982"/>
    <lineage>
        <taxon>Archaea</taxon>
        <taxon>Nitrososphaerota</taxon>
        <taxon>Candidatus Wolframiiraptoraceae</taxon>
        <taxon>Candidatus Terraquivivens</taxon>
    </lineage>
</organism>
<dbReference type="AlphaFoldDB" id="A0A2R7Y5H0"/>
<dbReference type="CDD" id="cd01563">
    <property type="entry name" value="Thr-synth_1"/>
    <property type="match status" value="1"/>
</dbReference>
<dbReference type="InterPro" id="IPR036390">
    <property type="entry name" value="WH_DNA-bd_sf"/>
</dbReference>
<evidence type="ECO:0000256" key="3">
    <source>
        <dbReference type="ARBA" id="ARBA00022898"/>
    </source>
</evidence>
<dbReference type="InterPro" id="IPR050147">
    <property type="entry name" value="Ser/Thr_Dehydratase"/>
</dbReference>
<dbReference type="SUPFAM" id="SSF46785">
    <property type="entry name" value="Winged helix' DNA-binding domain"/>
    <property type="match status" value="1"/>
</dbReference>
<evidence type="ECO:0000259" key="6">
    <source>
        <dbReference type="Pfam" id="PF00291"/>
    </source>
</evidence>
<sequence length="489" mass="53106">MEFRLSCIRCGSPLEDVGNPVRCPGCGGIALIEYDYEKLSSVITKDGLARAPPGMWKYSPLLPLTERDAVVSLGEGGTFLQKAERLGEEIGIRGLYLKNETVNPTGSFLDRGVSVEVTRAKNMGYRGVRCASRGNLGASAAAYSAKAGLGCTIYTTLGIELGKLYQAIICGAEISPVKTYDEAIRMLERPDGLEYVISVTSPYLLEGVKTTGYEVCEQLGWEPPEFFIVPVGEGGHLSMIWKALRELDRIGIIDGVHSRMMGVQAKGCSPIVDAFRKNLDKPIKSKDLGMTFHDIAVRQPMLGELCLKALRESRGYALAVHEKRILEATRLLAKYEGIFAEPAAASTVAALKVALEDGIVERSDRVVCVITGSGLKDPASVKSLVGRSGVDTPIAFVLTSSLDSRLGRTKRLILKILQRHPSHGYLLWKTLTKELGLTITLPSMYQHLQELMAAGMVTVIDERGPSERKKKVYALTKKGESALASDLVG</sequence>
<gene>
    <name evidence="8" type="ORF">B9J98_03885</name>
</gene>
<evidence type="ECO:0000256" key="1">
    <source>
        <dbReference type="ARBA" id="ARBA00001933"/>
    </source>
</evidence>
<dbReference type="Pfam" id="PF03551">
    <property type="entry name" value="PadR"/>
    <property type="match status" value="1"/>
</dbReference>
<dbReference type="GO" id="GO:0004794">
    <property type="term" value="F:threonine deaminase activity"/>
    <property type="evidence" value="ECO:0007669"/>
    <property type="project" value="TreeGrafter"/>
</dbReference>
<dbReference type="InterPro" id="IPR005149">
    <property type="entry name" value="Tscrpt_reg_PadR_N"/>
</dbReference>
<dbReference type="GO" id="GO:0009097">
    <property type="term" value="P:isoleucine biosynthetic process"/>
    <property type="evidence" value="ECO:0007669"/>
    <property type="project" value="TreeGrafter"/>
</dbReference>
<comment type="caution">
    <text evidence="8">The sequence shown here is derived from an EMBL/GenBank/DDBJ whole genome shotgun (WGS) entry which is preliminary data.</text>
</comment>
<evidence type="ECO:0000313" key="9">
    <source>
        <dbReference type="Proteomes" id="UP000244066"/>
    </source>
</evidence>
<feature type="domain" description="Tryptophan synthase beta chain-like PALP" evidence="6">
    <location>
        <begin position="71"/>
        <end position="372"/>
    </location>
</feature>
<dbReference type="NCBIfam" id="TIGR00260">
    <property type="entry name" value="thrC"/>
    <property type="match status" value="1"/>
</dbReference>
<dbReference type="GO" id="GO:0006567">
    <property type="term" value="P:L-threonine catabolic process"/>
    <property type="evidence" value="ECO:0007669"/>
    <property type="project" value="TreeGrafter"/>
</dbReference>
<keyword evidence="3" id="KW-0663">Pyridoxal phosphate</keyword>
<accession>A0A2R7Y5H0</accession>
<dbReference type="InterPro" id="IPR001926">
    <property type="entry name" value="TrpB-like_PALP"/>
</dbReference>
<dbReference type="InterPro" id="IPR036388">
    <property type="entry name" value="WH-like_DNA-bd_sf"/>
</dbReference>
<evidence type="ECO:0000256" key="5">
    <source>
        <dbReference type="NCBIfam" id="TIGR00260"/>
    </source>
</evidence>
<dbReference type="InterPro" id="IPR004450">
    <property type="entry name" value="Thr_synthase-like"/>
</dbReference>
<dbReference type="GO" id="GO:0009088">
    <property type="term" value="P:threonine biosynthetic process"/>
    <property type="evidence" value="ECO:0007669"/>
    <property type="project" value="UniProtKB-UniRule"/>
</dbReference>
<comment type="cofactor">
    <cofactor evidence="1">
        <name>pyridoxal 5'-phosphate</name>
        <dbReference type="ChEBI" id="CHEBI:597326"/>
    </cofactor>
</comment>
<evidence type="ECO:0000313" key="8">
    <source>
        <dbReference type="EMBL" id="PUA32723.1"/>
    </source>
</evidence>
<dbReference type="PANTHER" id="PTHR48078">
    <property type="entry name" value="THREONINE DEHYDRATASE, MITOCHONDRIAL-RELATED"/>
    <property type="match status" value="1"/>
</dbReference>
<evidence type="ECO:0000256" key="4">
    <source>
        <dbReference type="ARBA" id="ARBA00023239"/>
    </source>
</evidence>
<proteinExistence type="inferred from homology"/>
<dbReference type="EC" id="4.2.3.1" evidence="5"/>
<reference evidence="8 9" key="1">
    <citation type="submission" date="2017-04" db="EMBL/GenBank/DDBJ databases">
        <title>Draft Aigarchaeota genome from a New Zealand hot spring.</title>
        <authorList>
            <person name="Reysenbach A.-L."/>
            <person name="Donaho J.A."/>
            <person name="Gerhart J."/>
            <person name="Kelley J.F."/>
            <person name="Kouba K."/>
            <person name="Podar M."/>
            <person name="Stott M."/>
        </authorList>
    </citation>
    <scope>NUCLEOTIDE SEQUENCE [LARGE SCALE GENOMIC DNA]</scope>
    <source>
        <strain evidence="8">NZ13_MG1</strain>
    </source>
</reference>
<dbReference type="SUPFAM" id="SSF53686">
    <property type="entry name" value="Tryptophan synthase beta subunit-like PLP-dependent enzymes"/>
    <property type="match status" value="1"/>
</dbReference>
<evidence type="ECO:0000259" key="7">
    <source>
        <dbReference type="Pfam" id="PF03551"/>
    </source>
</evidence>
<protein>
    <recommendedName>
        <fullName evidence="5">Threonine synthase</fullName>
        <ecNumber evidence="5">4.2.3.1</ecNumber>
    </recommendedName>
</protein>
<keyword evidence="4" id="KW-0456">Lyase</keyword>
<evidence type="ECO:0000256" key="2">
    <source>
        <dbReference type="ARBA" id="ARBA00005517"/>
    </source>
</evidence>
<dbReference type="Gene3D" id="1.10.10.10">
    <property type="entry name" value="Winged helix-like DNA-binding domain superfamily/Winged helix DNA-binding domain"/>
    <property type="match status" value="1"/>
</dbReference>
<dbReference type="GO" id="GO:0006565">
    <property type="term" value="P:L-serine catabolic process"/>
    <property type="evidence" value="ECO:0007669"/>
    <property type="project" value="TreeGrafter"/>
</dbReference>
<dbReference type="Proteomes" id="UP000244066">
    <property type="component" value="Unassembled WGS sequence"/>
</dbReference>
<dbReference type="Pfam" id="PF00291">
    <property type="entry name" value="PALP"/>
    <property type="match status" value="1"/>
</dbReference>